<gene>
    <name evidence="6" type="ORF">FVR03_13765</name>
</gene>
<dbReference type="PANTHER" id="PTHR42732">
    <property type="entry name" value="BETA-GALACTOSIDASE"/>
    <property type="match status" value="1"/>
</dbReference>
<evidence type="ECO:0000259" key="5">
    <source>
        <dbReference type="Pfam" id="PF18565"/>
    </source>
</evidence>
<dbReference type="InterPro" id="IPR051913">
    <property type="entry name" value="GH2_Domain-Containing"/>
</dbReference>
<evidence type="ECO:0000256" key="1">
    <source>
        <dbReference type="ARBA" id="ARBA00007401"/>
    </source>
</evidence>
<keyword evidence="2" id="KW-0378">Hydrolase</keyword>
<comment type="similarity">
    <text evidence="1">Belongs to the glycosyl hydrolase 2 family.</text>
</comment>
<dbReference type="Gene3D" id="2.60.40.10">
    <property type="entry name" value="Immunoglobulins"/>
    <property type="match status" value="2"/>
</dbReference>
<dbReference type="InterPro" id="IPR040605">
    <property type="entry name" value="Glyco_hydro2_dom5"/>
</dbReference>
<dbReference type="Pfam" id="PF18565">
    <property type="entry name" value="Glyco_hydro2_C5"/>
    <property type="match status" value="1"/>
</dbReference>
<dbReference type="InterPro" id="IPR017853">
    <property type="entry name" value="GH"/>
</dbReference>
<dbReference type="RefSeq" id="WP_147922336.1">
    <property type="nucleotide sequence ID" value="NZ_VRTY01000050.1"/>
</dbReference>
<accession>A0A5C8K313</accession>
<evidence type="ECO:0000313" key="7">
    <source>
        <dbReference type="Proteomes" id="UP000321926"/>
    </source>
</evidence>
<sequence length="555" mass="61440">SEEHMQEMKDIRDKYDPYGGRAIGSREMLDSKVAEYGGEMLYINKSSTFPMWATEYSRDEGLRKYWDEFSPPYHKDGAGPLHKGQPATMYNRNQDSHARENVVRWFDYWHERPGTGKRVSSGGVNIVFSDTNTHYRGEENYRRSGETDAMRIPKDGYFAHQVMWDGWVETENPRTHIMGHWNYEEGVTKDIMIVSNGEAVELFINGESKGRGEQSHRFLFMFKNISFQPGSIKAVSYNAEGKQESEAQKTTAGKPEALRLTVINHPNGMKADGHDLALVEVEVVDAQGNRCPTALDMVNFTMDGPAEWRGGIAQGPDNHILAQNLPVEGGVNRVLVRSTTKAGKIKLKAAAEGLKAAAVQIKTNPVKVNDGLASVLPGDNLPSYLERGPTPQGQSYVVTRNAVAIVKATAGANQDKAAHSFDENELSNWSNDGKLSTGWIMYELERPAKVSEVTMKMNSWRNRSYPIVIELDGKEVFRGNTDRTLGYVTLKLTPHTGKQLVIRLTGANIDGDAFGIVEITGQIEPSGEGSTAKGTLGITEIEVYETAESLTSAAQ</sequence>
<dbReference type="Proteomes" id="UP000321926">
    <property type="component" value="Unassembled WGS sequence"/>
</dbReference>
<evidence type="ECO:0000256" key="3">
    <source>
        <dbReference type="ARBA" id="ARBA00023295"/>
    </source>
</evidence>
<proteinExistence type="inferred from homology"/>
<keyword evidence="3" id="KW-0326">Glycosidase</keyword>
<name>A0A5C8K313_9BACT</name>
<evidence type="ECO:0000256" key="2">
    <source>
        <dbReference type="ARBA" id="ARBA00022801"/>
    </source>
</evidence>
<dbReference type="InterPro" id="IPR013783">
    <property type="entry name" value="Ig-like_fold"/>
</dbReference>
<dbReference type="GO" id="GO:0016798">
    <property type="term" value="F:hydrolase activity, acting on glycosyl bonds"/>
    <property type="evidence" value="ECO:0007669"/>
    <property type="project" value="UniProtKB-KW"/>
</dbReference>
<dbReference type="Pfam" id="PF16355">
    <property type="entry name" value="DUF4982"/>
    <property type="match status" value="1"/>
</dbReference>
<protein>
    <submittedName>
        <fullName evidence="6">DUF4982 domain-containing protein</fullName>
    </submittedName>
</protein>
<feature type="domain" description="Glycoside hydrolase family 2" evidence="5">
    <location>
        <begin position="264"/>
        <end position="359"/>
    </location>
</feature>
<feature type="non-terminal residue" evidence="6">
    <location>
        <position position="1"/>
    </location>
</feature>
<dbReference type="InterPro" id="IPR032311">
    <property type="entry name" value="DUF4982"/>
</dbReference>
<feature type="domain" description="DUF4982" evidence="4">
    <location>
        <begin position="187"/>
        <end position="243"/>
    </location>
</feature>
<dbReference type="AlphaFoldDB" id="A0A5C8K313"/>
<organism evidence="6 7">
    <name type="scientific">Pontibacter qinzhouensis</name>
    <dbReference type="NCBI Taxonomy" id="2603253"/>
    <lineage>
        <taxon>Bacteria</taxon>
        <taxon>Pseudomonadati</taxon>
        <taxon>Bacteroidota</taxon>
        <taxon>Cytophagia</taxon>
        <taxon>Cytophagales</taxon>
        <taxon>Hymenobacteraceae</taxon>
        <taxon>Pontibacter</taxon>
    </lineage>
</organism>
<dbReference type="EMBL" id="VRTY01000050">
    <property type="protein sequence ID" value="TXK44299.1"/>
    <property type="molecule type" value="Genomic_DNA"/>
</dbReference>
<dbReference type="Gene3D" id="2.60.120.260">
    <property type="entry name" value="Galactose-binding domain-like"/>
    <property type="match status" value="1"/>
</dbReference>
<evidence type="ECO:0000313" key="6">
    <source>
        <dbReference type="EMBL" id="TXK44299.1"/>
    </source>
</evidence>
<keyword evidence="7" id="KW-1185">Reference proteome</keyword>
<dbReference type="OrthoDB" id="9762066at2"/>
<reference evidence="6 7" key="1">
    <citation type="submission" date="2019-08" db="EMBL/GenBank/DDBJ databases">
        <authorList>
            <person name="Shi S."/>
        </authorList>
    </citation>
    <scope>NUCLEOTIDE SEQUENCE [LARGE SCALE GENOMIC DNA]</scope>
    <source>
        <strain evidence="6 7">GY10130</strain>
    </source>
</reference>
<dbReference type="SUPFAM" id="SSF51445">
    <property type="entry name" value="(Trans)glycosidases"/>
    <property type="match status" value="1"/>
</dbReference>
<evidence type="ECO:0000259" key="4">
    <source>
        <dbReference type="Pfam" id="PF16355"/>
    </source>
</evidence>
<comment type="caution">
    <text evidence="6">The sequence shown here is derived from an EMBL/GenBank/DDBJ whole genome shotgun (WGS) entry which is preliminary data.</text>
</comment>
<dbReference type="PANTHER" id="PTHR42732:SF1">
    <property type="entry name" value="BETA-MANNOSIDASE"/>
    <property type="match status" value="1"/>
</dbReference>